<evidence type="ECO:0000256" key="8">
    <source>
        <dbReference type="SAM" id="Coils"/>
    </source>
</evidence>
<organism evidence="11 12">
    <name type="scientific">Pisolithus microcarpus 441</name>
    <dbReference type="NCBI Taxonomy" id="765257"/>
    <lineage>
        <taxon>Eukaryota</taxon>
        <taxon>Fungi</taxon>
        <taxon>Dikarya</taxon>
        <taxon>Basidiomycota</taxon>
        <taxon>Agaricomycotina</taxon>
        <taxon>Agaricomycetes</taxon>
        <taxon>Agaricomycetidae</taxon>
        <taxon>Boletales</taxon>
        <taxon>Sclerodermatineae</taxon>
        <taxon>Pisolithaceae</taxon>
        <taxon>Pisolithus</taxon>
    </lineage>
</organism>
<reference evidence="11 12" key="1">
    <citation type="submission" date="2014-04" db="EMBL/GenBank/DDBJ databases">
        <authorList>
            <consortium name="DOE Joint Genome Institute"/>
            <person name="Kuo A."/>
            <person name="Kohler A."/>
            <person name="Costa M.D."/>
            <person name="Nagy L.G."/>
            <person name="Floudas D."/>
            <person name="Copeland A."/>
            <person name="Barry K.W."/>
            <person name="Cichocki N."/>
            <person name="Veneault-Fourrey C."/>
            <person name="LaButti K."/>
            <person name="Lindquist E.A."/>
            <person name="Lipzen A."/>
            <person name="Lundell T."/>
            <person name="Morin E."/>
            <person name="Murat C."/>
            <person name="Sun H."/>
            <person name="Tunlid A."/>
            <person name="Henrissat B."/>
            <person name="Grigoriev I.V."/>
            <person name="Hibbett D.S."/>
            <person name="Martin F."/>
            <person name="Nordberg H.P."/>
            <person name="Cantor M.N."/>
            <person name="Hua S.X."/>
        </authorList>
    </citation>
    <scope>NUCLEOTIDE SEQUENCE [LARGE SCALE GENOMIC DNA]</scope>
    <source>
        <strain evidence="11 12">441</strain>
    </source>
</reference>
<accession>A0A0C9Y474</accession>
<evidence type="ECO:0000256" key="2">
    <source>
        <dbReference type="ARBA" id="ARBA00008035"/>
    </source>
</evidence>
<evidence type="ECO:0000256" key="4">
    <source>
        <dbReference type="ARBA" id="ARBA00023163"/>
    </source>
</evidence>
<comment type="function">
    <text evidence="6">Component of the NuA4 histone acetyltransferase complex which is involved in transcriptional activation of selected genes principally by acetylation of nucleosomal histone H4 and H2A. The NuA4 complex is also involved in DNA repair. Involved in gene silencing by neighboring heterochromatin, blockage of the silencing spreading along the chromosome, and required for cell cycle progression through G2/M.</text>
</comment>
<feature type="compositionally biased region" description="Low complexity" evidence="9">
    <location>
        <begin position="725"/>
        <end position="750"/>
    </location>
</feature>
<feature type="region of interest" description="Disordered" evidence="9">
    <location>
        <begin position="634"/>
        <end position="654"/>
    </location>
</feature>
<dbReference type="AlphaFoldDB" id="A0A0C9Y474"/>
<proteinExistence type="inferred from homology"/>
<keyword evidence="3 7" id="KW-0805">Transcription regulation</keyword>
<keyword evidence="4 7" id="KW-0804">Transcription</keyword>
<evidence type="ECO:0000256" key="1">
    <source>
        <dbReference type="ARBA" id="ARBA00004123"/>
    </source>
</evidence>
<gene>
    <name evidence="11" type="ORF">PISMIDRAFT_30265</name>
</gene>
<keyword evidence="12" id="KW-1185">Reference proteome</keyword>
<feature type="region of interest" description="Disordered" evidence="9">
    <location>
        <begin position="155"/>
        <end position="195"/>
    </location>
</feature>
<feature type="compositionally biased region" description="Low complexity" evidence="9">
    <location>
        <begin position="1013"/>
        <end position="1027"/>
    </location>
</feature>
<evidence type="ECO:0000256" key="9">
    <source>
        <dbReference type="SAM" id="MobiDB-lite"/>
    </source>
</evidence>
<comment type="similarity">
    <text evidence="2 7">Belongs to the enhancer of polycomb family.</text>
</comment>
<feature type="region of interest" description="Disordered" evidence="9">
    <location>
        <begin position="71"/>
        <end position="98"/>
    </location>
</feature>
<dbReference type="EMBL" id="KN833783">
    <property type="protein sequence ID" value="KIK19465.1"/>
    <property type="molecule type" value="Genomic_DNA"/>
</dbReference>
<feature type="region of interest" description="Disordered" evidence="9">
    <location>
        <begin position="698"/>
        <end position="814"/>
    </location>
</feature>
<evidence type="ECO:0000259" key="10">
    <source>
        <dbReference type="Pfam" id="PF10513"/>
    </source>
</evidence>
<dbReference type="GO" id="GO:0006357">
    <property type="term" value="P:regulation of transcription by RNA polymerase II"/>
    <property type="evidence" value="ECO:0007669"/>
    <property type="project" value="InterPro"/>
</dbReference>
<name>A0A0C9Y474_9AGAM</name>
<evidence type="ECO:0000256" key="7">
    <source>
        <dbReference type="RuleBase" id="RU361124"/>
    </source>
</evidence>
<reference evidence="12" key="2">
    <citation type="submission" date="2015-01" db="EMBL/GenBank/DDBJ databases">
        <title>Evolutionary Origins and Diversification of the Mycorrhizal Mutualists.</title>
        <authorList>
            <consortium name="DOE Joint Genome Institute"/>
            <consortium name="Mycorrhizal Genomics Consortium"/>
            <person name="Kohler A."/>
            <person name="Kuo A."/>
            <person name="Nagy L.G."/>
            <person name="Floudas D."/>
            <person name="Copeland A."/>
            <person name="Barry K.W."/>
            <person name="Cichocki N."/>
            <person name="Veneault-Fourrey C."/>
            <person name="LaButti K."/>
            <person name="Lindquist E.A."/>
            <person name="Lipzen A."/>
            <person name="Lundell T."/>
            <person name="Morin E."/>
            <person name="Murat C."/>
            <person name="Riley R."/>
            <person name="Ohm R."/>
            <person name="Sun H."/>
            <person name="Tunlid A."/>
            <person name="Henrissat B."/>
            <person name="Grigoriev I.V."/>
            <person name="Hibbett D.S."/>
            <person name="Martin F."/>
        </authorList>
    </citation>
    <scope>NUCLEOTIDE SEQUENCE [LARGE SCALE GENOMIC DNA]</scope>
    <source>
        <strain evidence="12">441</strain>
    </source>
</reference>
<feature type="compositionally biased region" description="Low complexity" evidence="9">
    <location>
        <begin position="480"/>
        <end position="490"/>
    </location>
</feature>
<dbReference type="HOGENOM" id="CLU_011403_0_0_1"/>
<feature type="region of interest" description="Disordered" evidence="9">
    <location>
        <begin position="929"/>
        <end position="1027"/>
    </location>
</feature>
<feature type="domain" description="Enhancer of polycomb-like N-terminal" evidence="10">
    <location>
        <begin position="15"/>
        <end position="213"/>
    </location>
</feature>
<evidence type="ECO:0000256" key="5">
    <source>
        <dbReference type="ARBA" id="ARBA00023242"/>
    </source>
</evidence>
<evidence type="ECO:0000256" key="3">
    <source>
        <dbReference type="ARBA" id="ARBA00023015"/>
    </source>
</evidence>
<keyword evidence="8" id="KW-0175">Coiled coil</keyword>
<feature type="compositionally biased region" description="Polar residues" evidence="9">
    <location>
        <begin position="171"/>
        <end position="183"/>
    </location>
</feature>
<dbReference type="InterPro" id="IPR019542">
    <property type="entry name" value="Enhancer_polycomb-like_N"/>
</dbReference>
<feature type="coiled-coil region" evidence="8">
    <location>
        <begin position="330"/>
        <end position="375"/>
    </location>
</feature>
<feature type="compositionally biased region" description="Low complexity" evidence="9">
    <location>
        <begin position="765"/>
        <end position="777"/>
    </location>
</feature>
<comment type="subcellular location">
    <subcellularLocation>
        <location evidence="1 7">Nucleus</location>
    </subcellularLocation>
</comment>
<feature type="compositionally biased region" description="Pro residues" evidence="9">
    <location>
        <begin position="998"/>
        <end position="1007"/>
    </location>
</feature>
<dbReference type="Proteomes" id="UP000054018">
    <property type="component" value="Unassembled WGS sequence"/>
</dbReference>
<evidence type="ECO:0000313" key="11">
    <source>
        <dbReference type="EMBL" id="KIK19465.1"/>
    </source>
</evidence>
<dbReference type="GO" id="GO:0005634">
    <property type="term" value="C:nucleus"/>
    <property type="evidence" value="ECO:0007669"/>
    <property type="project" value="UniProtKB-SubCell"/>
</dbReference>
<sequence>MPRNHNLGTSTLRNRNRVTNKTRLKVIQGNIDADPLVLDEDEEKARIVNTAGVDAEDANEHHLQAVLSAASQRHQSVGRTTRGVADKPPAYIPTPDSTGIIDNYEEFYPPHRWKQPEPYVRFSETVEESCASAIIDGFTYFMDERDKEWLDRNNGEARGEGTSAQGALPISGTTTRSGMSQRSAKAKGKEPDCNQPVTITEDEFELVMGIFEKITHDKTPFLHTGLDSGMSFPPFSDYQDVFSLPLLPSMFAAFAVPPWIPPPSHLLRIAKVIYPHWRERRMERGGHRIIPTLNFDETDATNESYICFRRREIKSARKTRASQATSSDKLLRLQLELAQASELANSLLARENLQKENAQQMMQVWEKRLEFADLKRKFPSLSTKEDEELLHDKERVVKKPKIESAGRSTGLKIRARDGDAALSVVAVEAIIRPKKRLAQINADMERDLARRKERDHGYEDVVESAYQRPSLPYSRRHWKSVSSSSRATPSRSRDDDVGEDAKPEHIRYLRYRLTRLGGVMLDRRDAFMQRMGISDDDGALLRRRRAFGRPLDSLFDDVQDEEMKCRLRERWRFDQDDDPAVAPEGPEEQDRVLIDDYEPKYLRHMMTLLTEQDHQHVNNDATLYVLQEGRTHPVTPYRIGAPQPTGRKEQQNGQRVYANGTSPLATSRQMSASVPLPSIPNGIPISMQAHMKGVQPLSGVPHARISNGGIRPPGTPNANQVPIVPSVQPSAQQAGSSASPTNGSSASPTTVPVADGDVARLSPLNGTPGTNGSSSHGSTHDVREASIPPTPEVPASNQPSGTPRQKAEPQQAVSIPLNGYHVPMNGYAISNMPYMQHARQLNGLSPQQMKDLRSVFAQDPSSGMQGTPGRQIQAPYVGHLVPSGTHFNVQMGTAANVNLKVPPGRQWNGVASPLQQTPSLANVLDGGGTPMLSSPHNTPGIIPPRTPSANGNRVVGRPGSMGAVQGAVMHGGQYPAHSSPRLPPNSPSPSTAALPLHQSPPRPPPTPTLKMASPSIQQSVPSSQGGY</sequence>
<keyword evidence="5 7" id="KW-0539">Nucleus</keyword>
<dbReference type="OrthoDB" id="435275at2759"/>
<feature type="region of interest" description="Disordered" evidence="9">
    <location>
        <begin position="473"/>
        <end position="499"/>
    </location>
</feature>
<dbReference type="STRING" id="765257.A0A0C9Y474"/>
<evidence type="ECO:0000256" key="6">
    <source>
        <dbReference type="ARBA" id="ARBA00025513"/>
    </source>
</evidence>
<dbReference type="GO" id="GO:0035267">
    <property type="term" value="C:NuA4 histone acetyltransferase complex"/>
    <property type="evidence" value="ECO:0007669"/>
    <property type="project" value="InterPro"/>
</dbReference>
<dbReference type="Pfam" id="PF10513">
    <property type="entry name" value="EPL1"/>
    <property type="match status" value="1"/>
</dbReference>
<dbReference type="PANTHER" id="PTHR14898">
    <property type="entry name" value="ENHANCER OF POLYCOMB"/>
    <property type="match status" value="1"/>
</dbReference>
<protein>
    <recommendedName>
        <fullName evidence="7">Enhancer of polycomb-like protein</fullName>
    </recommendedName>
</protein>
<evidence type="ECO:0000313" key="12">
    <source>
        <dbReference type="Proteomes" id="UP000054018"/>
    </source>
</evidence>
<dbReference type="InterPro" id="IPR024943">
    <property type="entry name" value="Enhancer_polycomb"/>
</dbReference>